<proteinExistence type="inferred from homology"/>
<keyword evidence="9" id="KW-0479">Metal-binding</keyword>
<evidence type="ECO:0000256" key="11">
    <source>
        <dbReference type="ARBA" id="ARBA00023014"/>
    </source>
</evidence>
<keyword evidence="8" id="KW-0949">S-adenosyl-L-methionine</keyword>
<dbReference type="PROSITE" id="PS51918">
    <property type="entry name" value="RADICAL_SAM"/>
    <property type="match status" value="1"/>
</dbReference>
<keyword evidence="5" id="KW-0963">Cytoplasm</keyword>
<sequence length="347" mass="38194">MRIETFRARLRDLGAQPLHVDRVLRDWVRVMDHDRGRRRPDDFLPKPVRTALPQLDAELDALARVLSTHPADDGSARLLVGLADGQTVETVLLPRDGVCVSSQVGCAVGCQFCMTGQSGLIRQVTSGEIVAQVVLARRLRPVKKVVFMGMGEPAHNLDNVLEAIDLLGIEGNIAHKNLVFSTVGDPRVFERLPAGRVKPALALSLHTTKPDLRARLLPRAPRFTARELVEEGERYARLTGYPIQYQWTLLDGVNDGHDELDALVDLLRGKYAVLNMIPYNTNPGLPFQRPGWDKARAIAAMLFERGVLTKLRDSAGQDVDGGCGQLRARAVGERTVTLRRANGACDG</sequence>
<evidence type="ECO:0000313" key="15">
    <source>
        <dbReference type="Proteomes" id="UP000716322"/>
    </source>
</evidence>
<evidence type="ECO:0000256" key="12">
    <source>
        <dbReference type="ARBA" id="ARBA00023157"/>
    </source>
</evidence>
<dbReference type="GO" id="GO:0032259">
    <property type="term" value="P:methylation"/>
    <property type="evidence" value="ECO:0007669"/>
    <property type="project" value="UniProtKB-KW"/>
</dbReference>
<evidence type="ECO:0000256" key="1">
    <source>
        <dbReference type="ARBA" id="ARBA00001966"/>
    </source>
</evidence>
<dbReference type="InterPro" id="IPR007197">
    <property type="entry name" value="rSAM"/>
</dbReference>
<dbReference type="SFLD" id="SFLDS00029">
    <property type="entry name" value="Radical_SAM"/>
    <property type="match status" value="1"/>
</dbReference>
<dbReference type="PIRSF" id="PIRSF006004">
    <property type="entry name" value="CHP00048"/>
    <property type="match status" value="1"/>
</dbReference>
<dbReference type="SFLD" id="SFLDF00275">
    <property type="entry name" value="adenosine_C2_methyltransferase"/>
    <property type="match status" value="1"/>
</dbReference>
<evidence type="ECO:0000256" key="6">
    <source>
        <dbReference type="ARBA" id="ARBA00022603"/>
    </source>
</evidence>
<dbReference type="InterPro" id="IPR040072">
    <property type="entry name" value="Methyltransferase_A"/>
</dbReference>
<comment type="caution">
    <text evidence="14">The sequence shown here is derived from an EMBL/GenBank/DDBJ whole genome shotgun (WGS) entry which is preliminary data.</text>
</comment>
<evidence type="ECO:0000256" key="8">
    <source>
        <dbReference type="ARBA" id="ARBA00022691"/>
    </source>
</evidence>
<evidence type="ECO:0000256" key="10">
    <source>
        <dbReference type="ARBA" id="ARBA00023004"/>
    </source>
</evidence>
<gene>
    <name evidence="14" type="ORF">HAV22_10735</name>
</gene>
<evidence type="ECO:0000256" key="5">
    <source>
        <dbReference type="ARBA" id="ARBA00022490"/>
    </source>
</evidence>
<dbReference type="Pfam" id="PF04055">
    <property type="entry name" value="Radical_SAM"/>
    <property type="match status" value="1"/>
</dbReference>
<dbReference type="InterPro" id="IPR004383">
    <property type="entry name" value="rRNA_lsu_MTrfase_RlmN/Cfr"/>
</dbReference>
<evidence type="ECO:0000313" key="14">
    <source>
        <dbReference type="EMBL" id="NIA54119.1"/>
    </source>
</evidence>
<keyword evidence="7" id="KW-0808">Transferase</keyword>
<dbReference type="RefSeq" id="WP_166859071.1">
    <property type="nucleotide sequence ID" value="NZ_JAAQOM010000005.1"/>
</dbReference>
<evidence type="ECO:0000256" key="4">
    <source>
        <dbReference type="ARBA" id="ARBA00022485"/>
    </source>
</evidence>
<dbReference type="PANTHER" id="PTHR30544:SF5">
    <property type="entry name" value="RADICAL SAM CORE DOMAIN-CONTAINING PROTEIN"/>
    <property type="match status" value="1"/>
</dbReference>
<evidence type="ECO:0000256" key="7">
    <source>
        <dbReference type="ARBA" id="ARBA00022679"/>
    </source>
</evidence>
<dbReference type="EMBL" id="JAAQOM010000005">
    <property type="protein sequence ID" value="NIA54119.1"/>
    <property type="molecule type" value="Genomic_DNA"/>
</dbReference>
<dbReference type="SUPFAM" id="SSF102114">
    <property type="entry name" value="Radical SAM enzymes"/>
    <property type="match status" value="1"/>
</dbReference>
<dbReference type="SFLD" id="SFLDG01062">
    <property type="entry name" value="methyltransferase_(Class_A)"/>
    <property type="match status" value="1"/>
</dbReference>
<dbReference type="PANTHER" id="PTHR30544">
    <property type="entry name" value="23S RRNA METHYLTRANSFERASE"/>
    <property type="match status" value="1"/>
</dbReference>
<comment type="similarity">
    <text evidence="3">Belongs to the radical SAM superfamily. RlmN family.</text>
</comment>
<feature type="domain" description="Radical SAM core" evidence="13">
    <location>
        <begin position="92"/>
        <end position="318"/>
    </location>
</feature>
<dbReference type="InterPro" id="IPR013785">
    <property type="entry name" value="Aldolase_TIM"/>
</dbReference>
<dbReference type="GO" id="GO:0008168">
    <property type="term" value="F:methyltransferase activity"/>
    <property type="evidence" value="ECO:0007669"/>
    <property type="project" value="UniProtKB-KW"/>
</dbReference>
<dbReference type="Gene3D" id="3.20.20.70">
    <property type="entry name" value="Aldolase class I"/>
    <property type="match status" value="1"/>
</dbReference>
<evidence type="ECO:0000256" key="3">
    <source>
        <dbReference type="ARBA" id="ARBA00007544"/>
    </source>
</evidence>
<evidence type="ECO:0000259" key="13">
    <source>
        <dbReference type="PROSITE" id="PS51918"/>
    </source>
</evidence>
<reference evidence="14 15" key="1">
    <citation type="submission" date="2020-03" db="EMBL/GenBank/DDBJ databases">
        <title>Genome sequence of strain Massilia sp. TW-1.</title>
        <authorList>
            <person name="Chaudhary D.K."/>
        </authorList>
    </citation>
    <scope>NUCLEOTIDE SEQUENCE [LARGE SCALE GENOMIC DNA]</scope>
    <source>
        <strain evidence="14 15">TW-1</strain>
    </source>
</reference>
<organism evidence="14 15">
    <name type="scientific">Telluria antibiotica</name>
    <dbReference type="NCBI Taxonomy" id="2717319"/>
    <lineage>
        <taxon>Bacteria</taxon>
        <taxon>Pseudomonadati</taxon>
        <taxon>Pseudomonadota</taxon>
        <taxon>Betaproteobacteria</taxon>
        <taxon>Burkholderiales</taxon>
        <taxon>Oxalobacteraceae</taxon>
        <taxon>Telluria group</taxon>
        <taxon>Telluria</taxon>
    </lineage>
</organism>
<protein>
    <submittedName>
        <fullName evidence="14">RNA methyltransferase</fullName>
    </submittedName>
</protein>
<dbReference type="NCBIfam" id="NF011034">
    <property type="entry name" value="PRK14464.1"/>
    <property type="match status" value="1"/>
</dbReference>
<comment type="cofactor">
    <cofactor evidence="1">
        <name>[4Fe-4S] cluster</name>
        <dbReference type="ChEBI" id="CHEBI:49883"/>
    </cofactor>
</comment>
<name>A0ABX0PBW3_9BURK</name>
<keyword evidence="4" id="KW-0004">4Fe-4S</keyword>
<keyword evidence="15" id="KW-1185">Reference proteome</keyword>
<keyword evidence="11" id="KW-0411">Iron-sulfur</keyword>
<evidence type="ECO:0000256" key="2">
    <source>
        <dbReference type="ARBA" id="ARBA00004496"/>
    </source>
</evidence>
<dbReference type="InterPro" id="IPR058240">
    <property type="entry name" value="rSAM_sf"/>
</dbReference>
<accession>A0ABX0PBW3</accession>
<dbReference type="Proteomes" id="UP000716322">
    <property type="component" value="Unassembled WGS sequence"/>
</dbReference>
<comment type="subcellular location">
    <subcellularLocation>
        <location evidence="2">Cytoplasm</location>
    </subcellularLocation>
</comment>
<keyword evidence="12" id="KW-1015">Disulfide bond</keyword>
<keyword evidence="6 14" id="KW-0489">Methyltransferase</keyword>
<keyword evidence="10" id="KW-0408">Iron</keyword>
<evidence type="ECO:0000256" key="9">
    <source>
        <dbReference type="ARBA" id="ARBA00022723"/>
    </source>
</evidence>